<dbReference type="Proteomes" id="UP000290932">
    <property type="component" value="Unassembled WGS sequence"/>
</dbReference>
<evidence type="ECO:0000313" key="2">
    <source>
        <dbReference type="Proteomes" id="UP000290932"/>
    </source>
</evidence>
<dbReference type="OrthoDB" id="71341at2157"/>
<reference evidence="1 2" key="1">
    <citation type="journal article" date="2015" name="Int. J. Syst. Evol. Microbiol.">
        <title>Methanoculleus taiwanensis sp. nov., a methanogen isolated from deep marine sediment at the deformation front area near Taiwan.</title>
        <authorList>
            <person name="Weng C.Y."/>
            <person name="Chen S.C."/>
            <person name="Lai M.C."/>
            <person name="Wu S.Y."/>
            <person name="Lin S."/>
            <person name="Yang T.F."/>
            <person name="Chen P.C."/>
        </authorList>
    </citation>
    <scope>NUCLEOTIDE SEQUENCE [LARGE SCALE GENOMIC DNA]</scope>
    <source>
        <strain evidence="1 2">CYW4</strain>
    </source>
</reference>
<evidence type="ECO:0008006" key="3">
    <source>
        <dbReference type="Google" id="ProtNLM"/>
    </source>
</evidence>
<comment type="caution">
    <text evidence="1">The sequence shown here is derived from an EMBL/GenBank/DDBJ whole genome shotgun (WGS) entry which is preliminary data.</text>
</comment>
<keyword evidence="2" id="KW-1185">Reference proteome</keyword>
<dbReference type="RefSeq" id="WP_128693091.1">
    <property type="nucleotide sequence ID" value="NZ_LHQS01000001.1"/>
</dbReference>
<proteinExistence type="predicted"/>
<sequence>MPKFEELGRDLAERDRNERMRMIASLNLQCRCPGCPTHTECAKRNQEKLFCFNGKSFICIEAERECLCPDCPVHDEMGLRYAFFCTRGSEKAQRYEHDVWGIQH</sequence>
<name>A0A498H629_9EURY</name>
<evidence type="ECO:0000313" key="1">
    <source>
        <dbReference type="EMBL" id="RXE57300.1"/>
    </source>
</evidence>
<organism evidence="1 2">
    <name type="scientific">Methanoculleus taiwanensis</name>
    <dbReference type="NCBI Taxonomy" id="1550565"/>
    <lineage>
        <taxon>Archaea</taxon>
        <taxon>Methanobacteriati</taxon>
        <taxon>Methanobacteriota</taxon>
        <taxon>Stenosarchaea group</taxon>
        <taxon>Methanomicrobia</taxon>
        <taxon>Methanomicrobiales</taxon>
        <taxon>Methanomicrobiaceae</taxon>
        <taxon>Methanoculleus</taxon>
    </lineage>
</organism>
<dbReference type="AlphaFoldDB" id="A0A498H629"/>
<gene>
    <name evidence="1" type="ORF">ABH15_04155</name>
</gene>
<dbReference type="EMBL" id="LHQS01000001">
    <property type="protein sequence ID" value="RXE57300.1"/>
    <property type="molecule type" value="Genomic_DNA"/>
</dbReference>
<dbReference type="InterPro" id="IPR020075">
    <property type="entry name" value="Uncharacterised_AF2234"/>
</dbReference>
<dbReference type="Pfam" id="PF10967">
    <property type="entry name" value="DUF2769"/>
    <property type="match status" value="1"/>
</dbReference>
<accession>A0A498H629</accession>
<protein>
    <recommendedName>
        <fullName evidence="3">DUF2769 domain-containing protein</fullName>
    </recommendedName>
</protein>